<dbReference type="Pfam" id="PF02958">
    <property type="entry name" value="EcKL"/>
    <property type="match status" value="1"/>
</dbReference>
<dbReference type="EMBL" id="BAABJZ010000024">
    <property type="protein sequence ID" value="GAA4883360.1"/>
    <property type="molecule type" value="Genomic_DNA"/>
</dbReference>
<dbReference type="RefSeq" id="WP_345334930.1">
    <property type="nucleotide sequence ID" value="NZ_BAABJZ010000024.1"/>
</dbReference>
<dbReference type="InterPro" id="IPR011009">
    <property type="entry name" value="Kinase-like_dom_sf"/>
</dbReference>
<evidence type="ECO:0000313" key="2">
    <source>
        <dbReference type="Proteomes" id="UP001499988"/>
    </source>
</evidence>
<accession>A0ABP9EQR2</accession>
<sequence length="337" mass="37675">MSPHLFVPFPLPLLAQCGAQQAHFQRRVQSLWSGYGAIERWRLEGGARAGQSVILKRIAPPTAAAHPRGWHSDLSHRRKLLSYQVESEFYRRYALRCEDTCRVPHCLGLDEQVGETRLLLEDLDAAGFSGRRLVDEADPSEAELGQCVEWLARFHARFLGGSSDGLWPIGTYWHLDTRPEEWAQMTDNRLQAAAAAIDARLNGAQFQTLVHGDAKLANFCFRANSAHGPDGVAAVDFQYIGGGVGVKDLAYLLGSAYHGEALAARTEHWLDCYMSCLRQALKGRVESELDALEREWRGLYPYAVADFERFLNGWAPGHWKVNGYTSETVQHVLAQLS</sequence>
<dbReference type="Gene3D" id="3.90.1200.10">
    <property type="match status" value="1"/>
</dbReference>
<comment type="caution">
    <text evidence="1">The sequence shown here is derived from an EMBL/GenBank/DDBJ whole genome shotgun (WGS) entry which is preliminary data.</text>
</comment>
<dbReference type="InterPro" id="IPR004119">
    <property type="entry name" value="EcKL"/>
</dbReference>
<name>A0ABP9EQR2_9GAMM</name>
<gene>
    <name evidence="1" type="ORF">GCM10023333_17000</name>
</gene>
<dbReference type="PANTHER" id="PTHR11012:SF30">
    <property type="entry name" value="PROTEIN KINASE-LIKE DOMAIN-CONTAINING"/>
    <property type="match status" value="1"/>
</dbReference>
<evidence type="ECO:0000313" key="1">
    <source>
        <dbReference type="EMBL" id="GAA4883360.1"/>
    </source>
</evidence>
<dbReference type="PANTHER" id="PTHR11012">
    <property type="entry name" value="PROTEIN KINASE-LIKE DOMAIN-CONTAINING"/>
    <property type="match status" value="1"/>
</dbReference>
<reference evidence="2" key="1">
    <citation type="journal article" date="2019" name="Int. J. Syst. Evol. Microbiol.">
        <title>The Global Catalogue of Microorganisms (GCM) 10K type strain sequencing project: providing services to taxonomists for standard genome sequencing and annotation.</title>
        <authorList>
            <consortium name="The Broad Institute Genomics Platform"/>
            <consortium name="The Broad Institute Genome Sequencing Center for Infectious Disease"/>
            <person name="Wu L."/>
            <person name="Ma J."/>
        </authorList>
    </citation>
    <scope>NUCLEOTIDE SEQUENCE [LARGE SCALE GENOMIC DNA]</scope>
    <source>
        <strain evidence="2">JCM 18401</strain>
    </source>
</reference>
<protein>
    <submittedName>
        <fullName evidence="1">DUF1679 domain-containing protein</fullName>
    </submittedName>
</protein>
<organism evidence="1 2">
    <name type="scientific">Ferrimonas pelagia</name>
    <dbReference type="NCBI Taxonomy" id="1177826"/>
    <lineage>
        <taxon>Bacteria</taxon>
        <taxon>Pseudomonadati</taxon>
        <taxon>Pseudomonadota</taxon>
        <taxon>Gammaproteobacteria</taxon>
        <taxon>Alteromonadales</taxon>
        <taxon>Ferrimonadaceae</taxon>
        <taxon>Ferrimonas</taxon>
    </lineage>
</organism>
<proteinExistence type="predicted"/>
<dbReference type="SUPFAM" id="SSF56112">
    <property type="entry name" value="Protein kinase-like (PK-like)"/>
    <property type="match status" value="1"/>
</dbReference>
<dbReference type="Proteomes" id="UP001499988">
    <property type="component" value="Unassembled WGS sequence"/>
</dbReference>
<keyword evidence="2" id="KW-1185">Reference proteome</keyword>